<protein>
    <submittedName>
        <fullName evidence="4">Spliceosomal protein snRNP-U1A/U2B</fullName>
    </submittedName>
</protein>
<dbReference type="FunFam" id="3.30.70.330:FF:000039">
    <property type="entry name" value="U1 small nuclear ribonucleoprotein A"/>
    <property type="match status" value="1"/>
</dbReference>
<feature type="compositionally biased region" description="Polar residues" evidence="2">
    <location>
        <begin position="94"/>
        <end position="110"/>
    </location>
</feature>
<evidence type="ECO:0000256" key="1">
    <source>
        <dbReference type="PROSITE-ProRule" id="PRU00176"/>
    </source>
</evidence>
<dbReference type="AlphaFoldDB" id="A0A0F7SHU6"/>
<dbReference type="InterPro" id="IPR000504">
    <property type="entry name" value="RRM_dom"/>
</dbReference>
<dbReference type="EMBL" id="LN483167">
    <property type="protein sequence ID" value="CDZ97288.1"/>
    <property type="molecule type" value="Genomic_DNA"/>
</dbReference>
<proteinExistence type="predicted"/>
<dbReference type="InterPro" id="IPR035979">
    <property type="entry name" value="RBD_domain_sf"/>
</dbReference>
<keyword evidence="1" id="KW-0694">RNA-binding</keyword>
<accession>A0A0F7SHU6</accession>
<dbReference type="InterPro" id="IPR050441">
    <property type="entry name" value="RBM"/>
</dbReference>
<dbReference type="PANTHER" id="PTHR48034">
    <property type="entry name" value="TRANSFORMER-2 SEX-DETERMINING PROTEIN-RELATED"/>
    <property type="match status" value="1"/>
</dbReference>
<sequence length="157" mass="17245">MSQPNKTLYINNINDKIKKPELRHQLYQLFSPYGRIIDITALKTSKTRGQAFVAFVDQVAATTALRSLGGETFYGKPLKIAYAKSVSNALLPPSDSTAPPASKVVISNAQREADDLKRAREEEDTIAERKRSKPDPDAEEDGDMAVDDGDEPGPRPS</sequence>
<feature type="domain" description="RRM" evidence="3">
    <location>
        <begin position="6"/>
        <end position="85"/>
    </location>
</feature>
<dbReference type="Gene3D" id="3.30.70.330">
    <property type="match status" value="1"/>
</dbReference>
<name>A0A0F7SHU6_PHARH</name>
<reference evidence="4" key="1">
    <citation type="submission" date="2014-08" db="EMBL/GenBank/DDBJ databases">
        <authorList>
            <person name="Sharma Rahul"/>
            <person name="Thines Marco"/>
        </authorList>
    </citation>
    <scope>NUCLEOTIDE SEQUENCE</scope>
</reference>
<dbReference type="SUPFAM" id="SSF54928">
    <property type="entry name" value="RNA-binding domain, RBD"/>
    <property type="match status" value="1"/>
</dbReference>
<dbReference type="PROSITE" id="PS50102">
    <property type="entry name" value="RRM"/>
    <property type="match status" value="1"/>
</dbReference>
<dbReference type="Pfam" id="PF00076">
    <property type="entry name" value="RRM_1"/>
    <property type="match status" value="1"/>
</dbReference>
<dbReference type="CDD" id="cd12246">
    <property type="entry name" value="RRM1_U1A_like"/>
    <property type="match status" value="1"/>
</dbReference>
<evidence type="ECO:0000256" key="2">
    <source>
        <dbReference type="SAM" id="MobiDB-lite"/>
    </source>
</evidence>
<dbReference type="InterPro" id="IPR012677">
    <property type="entry name" value="Nucleotide-bd_a/b_plait_sf"/>
</dbReference>
<evidence type="ECO:0000259" key="3">
    <source>
        <dbReference type="PROSITE" id="PS50102"/>
    </source>
</evidence>
<evidence type="ECO:0000313" key="4">
    <source>
        <dbReference type="EMBL" id="CDZ97288.1"/>
    </source>
</evidence>
<feature type="compositionally biased region" description="Acidic residues" evidence="2">
    <location>
        <begin position="137"/>
        <end position="151"/>
    </location>
</feature>
<organism evidence="4">
    <name type="scientific">Phaffia rhodozyma</name>
    <name type="common">Yeast</name>
    <name type="synonym">Xanthophyllomyces dendrorhous</name>
    <dbReference type="NCBI Taxonomy" id="264483"/>
    <lineage>
        <taxon>Eukaryota</taxon>
        <taxon>Fungi</taxon>
        <taxon>Dikarya</taxon>
        <taxon>Basidiomycota</taxon>
        <taxon>Agaricomycotina</taxon>
        <taxon>Tremellomycetes</taxon>
        <taxon>Cystofilobasidiales</taxon>
        <taxon>Mrakiaceae</taxon>
        <taxon>Phaffia</taxon>
    </lineage>
</organism>
<feature type="region of interest" description="Disordered" evidence="2">
    <location>
        <begin position="89"/>
        <end position="157"/>
    </location>
</feature>
<feature type="compositionally biased region" description="Basic and acidic residues" evidence="2">
    <location>
        <begin position="111"/>
        <end position="136"/>
    </location>
</feature>
<dbReference type="SMART" id="SM00360">
    <property type="entry name" value="RRM"/>
    <property type="match status" value="1"/>
</dbReference>
<dbReference type="GO" id="GO:0003723">
    <property type="term" value="F:RNA binding"/>
    <property type="evidence" value="ECO:0007669"/>
    <property type="project" value="UniProtKB-UniRule"/>
</dbReference>